<organism evidence="1 2">
    <name type="scientific">Zosterops borbonicus</name>
    <dbReference type="NCBI Taxonomy" id="364589"/>
    <lineage>
        <taxon>Eukaryota</taxon>
        <taxon>Metazoa</taxon>
        <taxon>Chordata</taxon>
        <taxon>Craniata</taxon>
        <taxon>Vertebrata</taxon>
        <taxon>Euteleostomi</taxon>
        <taxon>Archelosauria</taxon>
        <taxon>Archosauria</taxon>
        <taxon>Dinosauria</taxon>
        <taxon>Saurischia</taxon>
        <taxon>Theropoda</taxon>
        <taxon>Coelurosauria</taxon>
        <taxon>Aves</taxon>
        <taxon>Neognathae</taxon>
        <taxon>Neoaves</taxon>
        <taxon>Telluraves</taxon>
        <taxon>Australaves</taxon>
        <taxon>Passeriformes</taxon>
        <taxon>Sylvioidea</taxon>
        <taxon>Zosteropidae</taxon>
        <taxon>Zosterops</taxon>
    </lineage>
</organism>
<evidence type="ECO:0000313" key="2">
    <source>
        <dbReference type="Proteomes" id="UP000796761"/>
    </source>
</evidence>
<dbReference type="AlphaFoldDB" id="A0A8K1GYD5"/>
<evidence type="ECO:0000313" key="1">
    <source>
        <dbReference type="EMBL" id="TRZ27102.1"/>
    </source>
</evidence>
<feature type="non-terminal residue" evidence="1">
    <location>
        <position position="1"/>
    </location>
</feature>
<name>A0A8K1GYD5_9PASS</name>
<dbReference type="EMBL" id="SWJQ01000001">
    <property type="protein sequence ID" value="TRZ27102.1"/>
    <property type="molecule type" value="Genomic_DNA"/>
</dbReference>
<gene>
    <name evidence="1" type="ORF">HGM15179_000147</name>
</gene>
<keyword evidence="2" id="KW-1185">Reference proteome</keyword>
<proteinExistence type="predicted"/>
<sequence>TLSPPYCCRTGWETVCVTVSGTLSRRCPSQGYLSPSEQSSSAVHIEMDFTPSICQQGERAEDTMTNFDLVKKGDLFPVTTEDTWTLTFWVALAGLLRELVKFLQ</sequence>
<protein>
    <submittedName>
        <fullName evidence="1">Uncharacterized protein</fullName>
    </submittedName>
</protein>
<comment type="caution">
    <text evidence="1">The sequence shown here is derived from an EMBL/GenBank/DDBJ whole genome shotgun (WGS) entry which is preliminary data.</text>
</comment>
<dbReference type="Proteomes" id="UP000796761">
    <property type="component" value="Unassembled WGS sequence"/>
</dbReference>
<feature type="non-terminal residue" evidence="1">
    <location>
        <position position="104"/>
    </location>
</feature>
<reference evidence="1" key="1">
    <citation type="submission" date="2019-04" db="EMBL/GenBank/DDBJ databases">
        <title>Genome assembly of Zosterops borbonicus 15179.</title>
        <authorList>
            <person name="Leroy T."/>
            <person name="Anselmetti Y."/>
            <person name="Tilak M.-K."/>
            <person name="Nabholz B."/>
        </authorList>
    </citation>
    <scope>NUCLEOTIDE SEQUENCE</scope>
    <source>
        <strain evidence="1">HGM_15179</strain>
        <tissue evidence="1">Muscle</tissue>
    </source>
</reference>
<accession>A0A8K1GYD5</accession>